<evidence type="ECO:0000259" key="6">
    <source>
        <dbReference type="Pfam" id="PF00593"/>
    </source>
</evidence>
<reference evidence="8" key="1">
    <citation type="journal article" date="2018" name="Int. J. Syst. Evol. Microbiol.">
        <title>Neptunicella marina gen. nov., sp. nov., isolated from surface seawater.</title>
        <authorList>
            <person name="Liu X."/>
            <person name="Lai Q."/>
            <person name="Du Y."/>
            <person name="Zhang X."/>
            <person name="Liu Z."/>
            <person name="Sun F."/>
            <person name="Shao Z."/>
        </authorList>
    </citation>
    <scope>NUCLEOTIDE SEQUENCE</scope>
    <source>
        <strain evidence="8">S27-2</strain>
    </source>
</reference>
<feature type="domain" description="TonB-dependent receptor plug" evidence="7">
    <location>
        <begin position="62"/>
        <end position="166"/>
    </location>
</feature>
<keyword evidence="8" id="KW-0675">Receptor</keyword>
<dbReference type="EMBL" id="JACNEP010000008">
    <property type="protein sequence ID" value="MBC3766530.1"/>
    <property type="molecule type" value="Genomic_DNA"/>
</dbReference>
<comment type="similarity">
    <text evidence="4">Belongs to the TonB-dependent receptor family.</text>
</comment>
<proteinExistence type="inferred from homology"/>
<dbReference type="Proteomes" id="UP000601768">
    <property type="component" value="Unassembled WGS sequence"/>
</dbReference>
<evidence type="ECO:0000313" key="8">
    <source>
        <dbReference type="EMBL" id="MBC3766530.1"/>
    </source>
</evidence>
<dbReference type="PANTHER" id="PTHR40980:SF3">
    <property type="entry name" value="TONB-DEPENDENT RECEPTOR-LIKE BETA-BARREL DOMAIN-CONTAINING PROTEIN"/>
    <property type="match status" value="1"/>
</dbReference>
<keyword evidence="3" id="KW-0998">Cell outer membrane</keyword>
<dbReference type="InterPro" id="IPR036942">
    <property type="entry name" value="Beta-barrel_TonB_sf"/>
</dbReference>
<name>A0A8J6IVE0_9ALTE</name>
<evidence type="ECO:0000256" key="5">
    <source>
        <dbReference type="SAM" id="SignalP"/>
    </source>
</evidence>
<evidence type="ECO:0000256" key="3">
    <source>
        <dbReference type="ARBA" id="ARBA00023237"/>
    </source>
</evidence>
<dbReference type="Pfam" id="PF07715">
    <property type="entry name" value="Plug"/>
    <property type="match status" value="1"/>
</dbReference>
<dbReference type="InterPro" id="IPR000531">
    <property type="entry name" value="Beta-barrel_TonB"/>
</dbReference>
<dbReference type="InterPro" id="IPR012910">
    <property type="entry name" value="Plug_dom"/>
</dbReference>
<dbReference type="RefSeq" id="WP_186507060.1">
    <property type="nucleotide sequence ID" value="NZ_JACNEP010000008.1"/>
</dbReference>
<dbReference type="Pfam" id="PF00593">
    <property type="entry name" value="TonB_dep_Rec_b-barrel"/>
    <property type="match status" value="1"/>
</dbReference>
<protein>
    <submittedName>
        <fullName evidence="8">TonB-dependent receptor</fullName>
    </submittedName>
</protein>
<organism evidence="8 9">
    <name type="scientific">Neptunicella marina</name>
    <dbReference type="NCBI Taxonomy" id="2125989"/>
    <lineage>
        <taxon>Bacteria</taxon>
        <taxon>Pseudomonadati</taxon>
        <taxon>Pseudomonadota</taxon>
        <taxon>Gammaproteobacteria</taxon>
        <taxon>Alteromonadales</taxon>
        <taxon>Alteromonadaceae</taxon>
        <taxon>Neptunicella</taxon>
    </lineage>
</organism>
<evidence type="ECO:0000313" key="9">
    <source>
        <dbReference type="Proteomes" id="UP000601768"/>
    </source>
</evidence>
<keyword evidence="5" id="KW-0732">Signal</keyword>
<accession>A0A8J6IVE0</accession>
<evidence type="ECO:0000256" key="1">
    <source>
        <dbReference type="ARBA" id="ARBA00004442"/>
    </source>
</evidence>
<evidence type="ECO:0000259" key="7">
    <source>
        <dbReference type="Pfam" id="PF07715"/>
    </source>
</evidence>
<dbReference type="InterPro" id="IPR010104">
    <property type="entry name" value="TonB_rcpt_bac"/>
</dbReference>
<dbReference type="AlphaFoldDB" id="A0A8J6IVE0"/>
<dbReference type="Gene3D" id="2.170.130.10">
    <property type="entry name" value="TonB-dependent receptor, plug domain"/>
    <property type="match status" value="1"/>
</dbReference>
<dbReference type="InterPro" id="IPR037066">
    <property type="entry name" value="Plug_dom_sf"/>
</dbReference>
<dbReference type="CDD" id="cd01347">
    <property type="entry name" value="ligand_gated_channel"/>
    <property type="match status" value="1"/>
</dbReference>
<keyword evidence="4" id="KW-0798">TonB box</keyword>
<dbReference type="SUPFAM" id="SSF56935">
    <property type="entry name" value="Porins"/>
    <property type="match status" value="1"/>
</dbReference>
<dbReference type="PANTHER" id="PTHR40980">
    <property type="entry name" value="PLUG DOMAIN-CONTAINING PROTEIN"/>
    <property type="match status" value="1"/>
</dbReference>
<feature type="chain" id="PRO_5035258602" evidence="5">
    <location>
        <begin position="30"/>
        <end position="920"/>
    </location>
</feature>
<evidence type="ECO:0000256" key="2">
    <source>
        <dbReference type="ARBA" id="ARBA00023136"/>
    </source>
</evidence>
<reference evidence="8" key="2">
    <citation type="submission" date="2020-08" db="EMBL/GenBank/DDBJ databases">
        <authorList>
            <person name="Lai Q."/>
        </authorList>
    </citation>
    <scope>NUCLEOTIDE SEQUENCE</scope>
    <source>
        <strain evidence="8">S27-2</strain>
    </source>
</reference>
<sequence length="920" mass="100414">MLRNTVKTFKKSALSYAVLVGLSSNSVYAQDNSAAQQPSADTEVIQVTAVRGSLEKSVNIKQNAKSLVDSIAAEELGRFPDDNVADSLSHISGITVSRTRGGEAQYVNIRGLGPEFSIVTLNNRILATDDGGRNFAFDVIPSEMINGADVWKTVQAKNIEGSIGGAVDLKSARPLDNPGQHAVVSLTGDYNDLSEEVGKKFNGIYSNSWDDDKLGFIVGLTHARGVERSDDMIDNFFFGVQDEMEYDVNRDGVIGDNEKNLVIPGSYALGAYATDFKRTGVTSSFQWRPSDKFELAADVMVTRLQADATGYTESFYMADESEAQNRLSNMVLDGNVVTAMDVADVAMEVVTLDEHRTVDTSLFGLNAKYQVNEDFDLEADVYRSQSKRDSGGKDTFVVAGSPGAHSGHYELNKGGLPDYIPNWTGGRTSDDFGNDDFSPHWAERYGSDIEDTVTGYTLDGTYGLDFDDVTTVFAFGAAYTSRNKTNKAYDNDELGACNYCGYPFTFGEVGADVVRPFPYDNLFDGDSANVPRSFPIFSIPDYAAGLAAADGKTLVDFDGNERTFGPNESDLWEPVYNPVNSYDIEEDTTALYVQANLEGDTWFANAGLRWIQTEVTSLYSYNNIESIEIVNPNSSNPSWDVTYSDSAAQQANGQYNKLLPAINVGIYLQEDLLLRAAAAQSLSRPTLDQLAPLTTDNAQSGLFTMNISGNPNIKPVYSDQADIALEWYFEEGGLISGTVFWKSLEGFITSNTTRVEIAGESFQVTQPINGDSAKVLGLEVGIQKLFDNGFGFNASYAYTDTSTVVDGEDAGALPGVADKSFSVSFIYEKDRLSAQLGLDYTGELVTDTFSPLGDDYHTTMEAQSIVTASVKYNVIENGQIFLEGQNLLDESNRVFQGRPDIPASLQLYGRTFKAGFRYNF</sequence>
<keyword evidence="9" id="KW-1185">Reference proteome</keyword>
<dbReference type="NCBIfam" id="TIGR01782">
    <property type="entry name" value="TonB-Xanth-Caul"/>
    <property type="match status" value="1"/>
</dbReference>
<feature type="domain" description="TonB-dependent receptor-like beta-barrel" evidence="6">
    <location>
        <begin position="415"/>
        <end position="887"/>
    </location>
</feature>
<dbReference type="GO" id="GO:0009279">
    <property type="term" value="C:cell outer membrane"/>
    <property type="evidence" value="ECO:0007669"/>
    <property type="project" value="UniProtKB-SubCell"/>
</dbReference>
<evidence type="ECO:0000256" key="4">
    <source>
        <dbReference type="RuleBase" id="RU003357"/>
    </source>
</evidence>
<keyword evidence="2 4" id="KW-0472">Membrane</keyword>
<feature type="signal peptide" evidence="5">
    <location>
        <begin position="1"/>
        <end position="29"/>
    </location>
</feature>
<dbReference type="Gene3D" id="2.40.170.20">
    <property type="entry name" value="TonB-dependent receptor, beta-barrel domain"/>
    <property type="match status" value="1"/>
</dbReference>
<comment type="subcellular location">
    <subcellularLocation>
        <location evidence="1 4">Cell outer membrane</location>
    </subcellularLocation>
</comment>
<gene>
    <name evidence="8" type="ORF">H8B19_11640</name>
</gene>
<comment type="caution">
    <text evidence="8">The sequence shown here is derived from an EMBL/GenBank/DDBJ whole genome shotgun (WGS) entry which is preliminary data.</text>
</comment>